<feature type="transmembrane region" description="Helical" evidence="1">
    <location>
        <begin position="6"/>
        <end position="23"/>
    </location>
</feature>
<dbReference type="Proteomes" id="UP000751190">
    <property type="component" value="Unassembled WGS sequence"/>
</dbReference>
<dbReference type="OrthoDB" id="10345423at2759"/>
<sequence length="113" mass="12615">MREGVPTGVVLLLLVVVQWYYLFKASQVVASDSALCQFERYCRLSGGERSSDSRCRLAGPLDDSPNICMSSKARWCRLYPFADECAGFVQTRSATDWKAYYDAQNATAAAARR</sequence>
<dbReference type="AlphaFoldDB" id="A0A8J6CCJ4"/>
<keyword evidence="3" id="KW-1185">Reference proteome</keyword>
<evidence type="ECO:0000313" key="3">
    <source>
        <dbReference type="Proteomes" id="UP000751190"/>
    </source>
</evidence>
<keyword evidence="1" id="KW-1133">Transmembrane helix</keyword>
<accession>A0A8J6CCJ4</accession>
<keyword evidence="1" id="KW-0472">Membrane</keyword>
<gene>
    <name evidence="2" type="ORF">KFE25_006412</name>
</gene>
<name>A0A8J6CCJ4_DIALT</name>
<reference evidence="2" key="1">
    <citation type="submission" date="2021-05" db="EMBL/GenBank/DDBJ databases">
        <title>The genome of the haptophyte Pavlova lutheri (Diacronema luteri, Pavlovales) - a model for lipid biosynthesis in eukaryotic algae.</title>
        <authorList>
            <person name="Hulatt C.J."/>
            <person name="Posewitz M.C."/>
        </authorList>
    </citation>
    <scope>NUCLEOTIDE SEQUENCE</scope>
    <source>
        <strain evidence="2">NIVA-4/92</strain>
    </source>
</reference>
<proteinExistence type="predicted"/>
<keyword evidence="1" id="KW-0812">Transmembrane</keyword>
<dbReference type="EMBL" id="JAGTXO010000002">
    <property type="protein sequence ID" value="KAG8469957.1"/>
    <property type="molecule type" value="Genomic_DNA"/>
</dbReference>
<evidence type="ECO:0000256" key="1">
    <source>
        <dbReference type="SAM" id="Phobius"/>
    </source>
</evidence>
<comment type="caution">
    <text evidence="2">The sequence shown here is derived from an EMBL/GenBank/DDBJ whole genome shotgun (WGS) entry which is preliminary data.</text>
</comment>
<protein>
    <submittedName>
        <fullName evidence="2">Uncharacterized protein</fullName>
    </submittedName>
</protein>
<evidence type="ECO:0000313" key="2">
    <source>
        <dbReference type="EMBL" id="KAG8469957.1"/>
    </source>
</evidence>
<organism evidence="2 3">
    <name type="scientific">Diacronema lutheri</name>
    <name type="common">Unicellular marine alga</name>
    <name type="synonym">Monochrysis lutheri</name>
    <dbReference type="NCBI Taxonomy" id="2081491"/>
    <lineage>
        <taxon>Eukaryota</taxon>
        <taxon>Haptista</taxon>
        <taxon>Haptophyta</taxon>
        <taxon>Pavlovophyceae</taxon>
        <taxon>Pavlovales</taxon>
        <taxon>Pavlovaceae</taxon>
        <taxon>Diacronema</taxon>
    </lineage>
</organism>